<dbReference type="EMBL" id="JABVED010000007">
    <property type="protein sequence ID" value="MBC6448471.1"/>
    <property type="molecule type" value="Genomic_DNA"/>
</dbReference>
<gene>
    <name evidence="2" type="ORF">GPZ80_14955</name>
</gene>
<dbReference type="RefSeq" id="WP_187220944.1">
    <property type="nucleotide sequence ID" value="NZ_JABVED010000007.1"/>
</dbReference>
<dbReference type="InterPro" id="IPR025461">
    <property type="entry name" value="ABA4-like"/>
</dbReference>
<evidence type="ECO:0000256" key="1">
    <source>
        <dbReference type="SAM" id="Phobius"/>
    </source>
</evidence>
<keyword evidence="1" id="KW-0812">Transmembrane</keyword>
<feature type="transmembrane region" description="Helical" evidence="1">
    <location>
        <begin position="110"/>
        <end position="132"/>
    </location>
</feature>
<dbReference type="Proteomes" id="UP000734823">
    <property type="component" value="Unassembled WGS sequence"/>
</dbReference>
<keyword evidence="3" id="KW-1185">Reference proteome</keyword>
<keyword evidence="1" id="KW-0472">Membrane</keyword>
<feature type="transmembrane region" description="Helical" evidence="1">
    <location>
        <begin position="5"/>
        <end position="26"/>
    </location>
</feature>
<name>A0ABR7L700_9PSEU</name>
<accession>A0ABR7L700</accession>
<comment type="caution">
    <text evidence="2">The sequence shown here is derived from an EMBL/GenBank/DDBJ whole genome shotgun (WGS) entry which is preliminary data.</text>
</comment>
<feature type="transmembrane region" description="Helical" evidence="1">
    <location>
        <begin position="32"/>
        <end position="51"/>
    </location>
</feature>
<organism evidence="2 3">
    <name type="scientific">Actinokineospora xionganensis</name>
    <dbReference type="NCBI Taxonomy" id="2684470"/>
    <lineage>
        <taxon>Bacteria</taxon>
        <taxon>Bacillati</taxon>
        <taxon>Actinomycetota</taxon>
        <taxon>Actinomycetes</taxon>
        <taxon>Pseudonocardiales</taxon>
        <taxon>Pseudonocardiaceae</taxon>
        <taxon>Actinokineospora</taxon>
    </lineage>
</organism>
<protein>
    <submittedName>
        <fullName evidence="2">DUF4281 domain-containing protein</fullName>
    </submittedName>
</protein>
<evidence type="ECO:0000313" key="2">
    <source>
        <dbReference type="EMBL" id="MBC6448471.1"/>
    </source>
</evidence>
<keyword evidence="1" id="KW-1133">Transmembrane helix</keyword>
<evidence type="ECO:0000313" key="3">
    <source>
        <dbReference type="Proteomes" id="UP000734823"/>
    </source>
</evidence>
<proteinExistence type="predicted"/>
<sequence length="138" mass="15454">MNALLFDLAFWVTVPFWALMVFAPAWSWTHRIVSSPWIVLPPVAVWAVLAVPRFPELWSAVSTPSVEKFTAFAADGGAAALIWAQIIAWDLFIGRWMYLEARRLGIHPLIMGPLLVFTILLSPIGLPAFLVLRARTRA</sequence>
<dbReference type="Pfam" id="PF14108">
    <property type="entry name" value="ABA4-like"/>
    <property type="match status" value="1"/>
</dbReference>
<feature type="transmembrane region" description="Helical" evidence="1">
    <location>
        <begin position="72"/>
        <end position="98"/>
    </location>
</feature>
<reference evidence="2 3" key="1">
    <citation type="submission" date="2020-06" db="EMBL/GenBank/DDBJ databases">
        <title>Actinokineospora xiongansis sp. nov., isolated from soil of Baiyangdian.</title>
        <authorList>
            <person name="Zhang X."/>
        </authorList>
    </citation>
    <scope>NUCLEOTIDE SEQUENCE [LARGE SCALE GENOMIC DNA]</scope>
    <source>
        <strain evidence="2 3">HBU206404</strain>
    </source>
</reference>